<evidence type="ECO:0000313" key="5">
    <source>
        <dbReference type="EMBL" id="GKV34008.1"/>
    </source>
</evidence>
<dbReference type="InterPro" id="IPR000907">
    <property type="entry name" value="LipOase"/>
</dbReference>
<dbReference type="PANTHER" id="PTHR11771">
    <property type="entry name" value="LIPOXYGENASE"/>
    <property type="match status" value="1"/>
</dbReference>
<dbReference type="InterPro" id="IPR036392">
    <property type="entry name" value="PLAT/LH2_dom_sf"/>
</dbReference>
<dbReference type="SUPFAM" id="SSF48484">
    <property type="entry name" value="Lipoxigenase"/>
    <property type="match status" value="1"/>
</dbReference>
<dbReference type="Pfam" id="PF00305">
    <property type="entry name" value="Lipoxygenase"/>
    <property type="match status" value="1"/>
</dbReference>
<gene>
    <name evidence="5" type="ORF">SLEP1_g42436</name>
</gene>
<keyword evidence="3" id="KW-0560">Oxidoreductase</keyword>
<protein>
    <recommendedName>
        <fullName evidence="4">Lipoxygenase domain-containing protein</fullName>
    </recommendedName>
</protein>
<dbReference type="AlphaFoldDB" id="A0AAV5LA80"/>
<evidence type="ECO:0000313" key="6">
    <source>
        <dbReference type="Proteomes" id="UP001054252"/>
    </source>
</evidence>
<evidence type="ECO:0000256" key="3">
    <source>
        <dbReference type="ARBA" id="ARBA00023002"/>
    </source>
</evidence>
<feature type="domain" description="Lipoxygenase" evidence="4">
    <location>
        <begin position="177"/>
        <end position="264"/>
    </location>
</feature>
<dbReference type="EMBL" id="BPVZ01000103">
    <property type="protein sequence ID" value="GKV34008.1"/>
    <property type="molecule type" value="Genomic_DNA"/>
</dbReference>
<dbReference type="Proteomes" id="UP001054252">
    <property type="component" value="Unassembled WGS sequence"/>
</dbReference>
<dbReference type="GO" id="GO:0034440">
    <property type="term" value="P:lipid oxidation"/>
    <property type="evidence" value="ECO:0007669"/>
    <property type="project" value="InterPro"/>
</dbReference>
<dbReference type="InterPro" id="IPR027433">
    <property type="entry name" value="Lipoxygenase_dom_3"/>
</dbReference>
<dbReference type="InterPro" id="IPR013819">
    <property type="entry name" value="LipOase_C"/>
</dbReference>
<proteinExistence type="predicted"/>
<dbReference type="GO" id="GO:0016702">
    <property type="term" value="F:oxidoreductase activity, acting on single donors with incorporation of molecular oxygen, incorporation of two atoms of oxygen"/>
    <property type="evidence" value="ECO:0007669"/>
    <property type="project" value="InterPro"/>
</dbReference>
<name>A0AAV5LA80_9ROSI</name>
<organism evidence="5 6">
    <name type="scientific">Rubroshorea leprosula</name>
    <dbReference type="NCBI Taxonomy" id="152421"/>
    <lineage>
        <taxon>Eukaryota</taxon>
        <taxon>Viridiplantae</taxon>
        <taxon>Streptophyta</taxon>
        <taxon>Embryophyta</taxon>
        <taxon>Tracheophyta</taxon>
        <taxon>Spermatophyta</taxon>
        <taxon>Magnoliopsida</taxon>
        <taxon>eudicotyledons</taxon>
        <taxon>Gunneridae</taxon>
        <taxon>Pentapetalae</taxon>
        <taxon>rosids</taxon>
        <taxon>malvids</taxon>
        <taxon>Malvales</taxon>
        <taxon>Dipterocarpaceae</taxon>
        <taxon>Rubroshorea</taxon>
    </lineage>
</organism>
<evidence type="ECO:0000256" key="1">
    <source>
        <dbReference type="ARBA" id="ARBA00022723"/>
    </source>
</evidence>
<dbReference type="InterPro" id="IPR036226">
    <property type="entry name" value="LipOase_C_sf"/>
</dbReference>
<evidence type="ECO:0000256" key="2">
    <source>
        <dbReference type="ARBA" id="ARBA00022964"/>
    </source>
</evidence>
<dbReference type="Gene3D" id="2.60.60.20">
    <property type="entry name" value="PLAT/LH2 domain"/>
    <property type="match status" value="1"/>
</dbReference>
<dbReference type="Gene3D" id="4.10.372.10">
    <property type="entry name" value="Lipoxygenase-1, Domain 3"/>
    <property type="match status" value="1"/>
</dbReference>
<keyword evidence="6" id="KW-1185">Reference proteome</keyword>
<reference evidence="5 6" key="1">
    <citation type="journal article" date="2021" name="Commun. Biol.">
        <title>The genome of Shorea leprosula (Dipterocarpaceae) highlights the ecological relevance of drought in aseasonal tropical rainforests.</title>
        <authorList>
            <person name="Ng K.K.S."/>
            <person name="Kobayashi M.J."/>
            <person name="Fawcett J.A."/>
            <person name="Hatakeyama M."/>
            <person name="Paape T."/>
            <person name="Ng C.H."/>
            <person name="Ang C.C."/>
            <person name="Tnah L.H."/>
            <person name="Lee C.T."/>
            <person name="Nishiyama T."/>
            <person name="Sese J."/>
            <person name="O'Brien M.J."/>
            <person name="Copetti D."/>
            <person name="Mohd Noor M.I."/>
            <person name="Ong R.C."/>
            <person name="Putra M."/>
            <person name="Sireger I.Z."/>
            <person name="Indrioko S."/>
            <person name="Kosugi Y."/>
            <person name="Izuno A."/>
            <person name="Isagi Y."/>
            <person name="Lee S.L."/>
            <person name="Shimizu K.K."/>
        </authorList>
    </citation>
    <scope>NUCLEOTIDE SEQUENCE [LARGE SCALE GENOMIC DNA]</scope>
    <source>
        <strain evidence="5">214</strain>
    </source>
</reference>
<evidence type="ECO:0000259" key="4">
    <source>
        <dbReference type="Pfam" id="PF00305"/>
    </source>
</evidence>
<keyword evidence="2" id="KW-0223">Dioxygenase</keyword>
<comment type="caution">
    <text evidence="5">The sequence shown here is derived from an EMBL/GenBank/DDBJ whole genome shotgun (WGS) entry which is preliminary data.</text>
</comment>
<dbReference type="Gene3D" id="4.10.375.10">
    <property type="entry name" value="Lipoxygenase-1, Domain 2"/>
    <property type="match status" value="1"/>
</dbReference>
<sequence length="356" mass="41450">MSKRIIIFWCSWLQKQLRTRQHDSTSDNQKSTINGEIVISHGPDWLPHFGQKLASVQIYGNIVTDASAFGQELLSDKAFLRNGRRKTQNNLKTTIYKFKVKVVREFDTPGASRIENRCHREFFLEYATLSIPNKKARHSPRLQIMDIPHQEDESFRFSSRMLVIFPRKRLWVKGISGNPDKGLCYARLVLGSPEYSYPRRLKAGRSHCKQDHSIVTRPETNSIGTYIPPDERLSPERLLELKANLIKAIVYFLVPAEETRITNRIVELTAQYFSCLNMPIRKLLAKRSLRHQDSGSFKSFDDIVNMFSDRRRKPAEVVKDKLKKWIPNELYKEIVRASKREVENLPLPPIIAERMN</sequence>
<dbReference type="SUPFAM" id="SSF49723">
    <property type="entry name" value="Lipase/lipooxygenase domain (PLAT/LH2 domain)"/>
    <property type="match status" value="1"/>
</dbReference>
<dbReference type="GO" id="GO:0046872">
    <property type="term" value="F:metal ion binding"/>
    <property type="evidence" value="ECO:0007669"/>
    <property type="project" value="UniProtKB-KW"/>
</dbReference>
<accession>A0AAV5LA80</accession>
<keyword evidence="1" id="KW-0479">Metal-binding</keyword>